<reference evidence="2 3" key="1">
    <citation type="submission" date="2023-07" db="EMBL/GenBank/DDBJ databases">
        <title>Sorghum-associated microbial communities from plants grown in Nebraska, USA.</title>
        <authorList>
            <person name="Schachtman D."/>
        </authorList>
    </citation>
    <scope>NUCLEOTIDE SEQUENCE [LARGE SCALE GENOMIC DNA]</scope>
    <source>
        <strain evidence="2 3">BE190</strain>
    </source>
</reference>
<organism evidence="2 3">
    <name type="scientific">Cellvibrio fibrivorans</name>
    <dbReference type="NCBI Taxonomy" id="126350"/>
    <lineage>
        <taxon>Bacteria</taxon>
        <taxon>Pseudomonadati</taxon>
        <taxon>Pseudomonadota</taxon>
        <taxon>Gammaproteobacteria</taxon>
        <taxon>Cellvibrionales</taxon>
        <taxon>Cellvibrionaceae</taxon>
        <taxon>Cellvibrio</taxon>
    </lineage>
</organism>
<evidence type="ECO:0008006" key="4">
    <source>
        <dbReference type="Google" id="ProtNLM"/>
    </source>
</evidence>
<dbReference type="InterPro" id="IPR009883">
    <property type="entry name" value="YgfX"/>
</dbReference>
<keyword evidence="1" id="KW-0472">Membrane</keyword>
<sequence>MQTPAFKKAVDTDVITADSSVLKPLPMLAAVYINHSRFGVLLYRCSYAVFALSLLLVFYPFISEQPLWLFGLTLCWGGVWLVYRRESRRCVTGALSYSGDHWLLEQDGSTYQLTLAGDVLCWPWLIILPLREIASGKIRWILIFGDALNKDDNARLRRWLRACLTPKA</sequence>
<comment type="caution">
    <text evidence="2">The sequence shown here is derived from an EMBL/GenBank/DDBJ whole genome shotgun (WGS) entry which is preliminary data.</text>
</comment>
<evidence type="ECO:0000313" key="2">
    <source>
        <dbReference type="EMBL" id="MDR7089011.1"/>
    </source>
</evidence>
<evidence type="ECO:0000256" key="1">
    <source>
        <dbReference type="SAM" id="Phobius"/>
    </source>
</evidence>
<evidence type="ECO:0000313" key="3">
    <source>
        <dbReference type="Proteomes" id="UP001253595"/>
    </source>
</evidence>
<gene>
    <name evidence="2" type="ORF">J2X05_001017</name>
</gene>
<feature type="transmembrane region" description="Helical" evidence="1">
    <location>
        <begin position="41"/>
        <end position="61"/>
    </location>
</feature>
<dbReference type="Pfam" id="PF07254">
    <property type="entry name" value="Cpta_toxin"/>
    <property type="match status" value="1"/>
</dbReference>
<keyword evidence="3" id="KW-1185">Reference proteome</keyword>
<accession>A0ABU1UV07</accession>
<dbReference type="Proteomes" id="UP001253595">
    <property type="component" value="Unassembled WGS sequence"/>
</dbReference>
<keyword evidence="1" id="KW-0812">Transmembrane</keyword>
<dbReference type="RefSeq" id="WP_310069518.1">
    <property type="nucleotide sequence ID" value="NZ_JAVDVX010000002.1"/>
</dbReference>
<protein>
    <recommendedName>
        <fullName evidence="4">Toxin CptA</fullName>
    </recommendedName>
</protein>
<name>A0ABU1UV07_9GAMM</name>
<keyword evidence="1" id="KW-1133">Transmembrane helix</keyword>
<feature type="transmembrane region" description="Helical" evidence="1">
    <location>
        <begin position="67"/>
        <end position="83"/>
    </location>
</feature>
<proteinExistence type="predicted"/>
<dbReference type="EMBL" id="JAVDVX010000002">
    <property type="protein sequence ID" value="MDR7089011.1"/>
    <property type="molecule type" value="Genomic_DNA"/>
</dbReference>